<dbReference type="GO" id="GO:0006811">
    <property type="term" value="P:monoatomic ion transport"/>
    <property type="evidence" value="ECO:0007669"/>
    <property type="project" value="UniProtKB-KW"/>
</dbReference>
<dbReference type="GO" id="GO:0015288">
    <property type="term" value="F:porin activity"/>
    <property type="evidence" value="ECO:0007669"/>
    <property type="project" value="UniProtKB-KW"/>
</dbReference>
<comment type="function">
    <text evidence="10">Forms passive diffusion pores that allow small molecular weight hydrophilic materials across the outer membrane.</text>
</comment>
<evidence type="ECO:0000256" key="7">
    <source>
        <dbReference type="ARBA" id="ARBA00023114"/>
    </source>
</evidence>
<organism evidence="11 12">
    <name type="scientific">Chelatococcus asaccharovorans</name>
    <dbReference type="NCBI Taxonomy" id="28210"/>
    <lineage>
        <taxon>Bacteria</taxon>
        <taxon>Pseudomonadati</taxon>
        <taxon>Pseudomonadota</taxon>
        <taxon>Alphaproteobacteria</taxon>
        <taxon>Hyphomicrobiales</taxon>
        <taxon>Chelatococcaceae</taxon>
        <taxon>Chelatococcus</taxon>
    </lineage>
</organism>
<feature type="signal peptide" evidence="10">
    <location>
        <begin position="1"/>
        <end position="23"/>
    </location>
</feature>
<dbReference type="OrthoDB" id="7801681at2"/>
<keyword evidence="6 10" id="KW-0406">Ion transport</keyword>
<evidence type="ECO:0000313" key="11">
    <source>
        <dbReference type="EMBL" id="PXW64521.1"/>
    </source>
</evidence>
<evidence type="ECO:0000256" key="6">
    <source>
        <dbReference type="ARBA" id="ARBA00023065"/>
    </source>
</evidence>
<keyword evidence="12" id="KW-1185">Reference proteome</keyword>
<evidence type="ECO:0000256" key="5">
    <source>
        <dbReference type="ARBA" id="ARBA00022729"/>
    </source>
</evidence>
<protein>
    <recommendedName>
        <fullName evidence="10">Porin</fullName>
    </recommendedName>
</protein>
<gene>
    <name evidence="11" type="ORF">C7450_101276</name>
</gene>
<keyword evidence="9 10" id="KW-0998">Cell outer membrane</keyword>
<keyword evidence="2 10" id="KW-0813">Transport</keyword>
<dbReference type="EMBL" id="QJJK01000001">
    <property type="protein sequence ID" value="PXW64521.1"/>
    <property type="molecule type" value="Genomic_DNA"/>
</dbReference>
<dbReference type="GO" id="GO:0009279">
    <property type="term" value="C:cell outer membrane"/>
    <property type="evidence" value="ECO:0007669"/>
    <property type="project" value="UniProtKB-SubCell"/>
</dbReference>
<evidence type="ECO:0000313" key="12">
    <source>
        <dbReference type="Proteomes" id="UP000248021"/>
    </source>
</evidence>
<dbReference type="Proteomes" id="UP000248021">
    <property type="component" value="Unassembled WGS sequence"/>
</dbReference>
<dbReference type="Pfam" id="PF02530">
    <property type="entry name" value="Porin_2"/>
    <property type="match status" value="1"/>
</dbReference>
<comment type="subcellular location">
    <subcellularLocation>
        <location evidence="10">Cell outer membrane</location>
        <topology evidence="10">Multi-pass membrane protein</topology>
    </subcellularLocation>
</comment>
<comment type="domain">
    <text evidence="10">Consists of 16-stranded beta-barrel sheets, with large surface-exposed loops, that form a transmembrane pore at the center of each barrel. The pore is partially ocluded by a peptide loop that folds into the pore lumen.</text>
</comment>
<evidence type="ECO:0000256" key="10">
    <source>
        <dbReference type="RuleBase" id="RU364005"/>
    </source>
</evidence>
<accession>A0A2V3UGY1</accession>
<keyword evidence="3 10" id="KW-1134">Transmembrane beta strand</keyword>
<comment type="caution">
    <text evidence="11">The sequence shown here is derived from an EMBL/GenBank/DDBJ whole genome shotgun (WGS) entry which is preliminary data.</text>
</comment>
<reference evidence="11 12" key="1">
    <citation type="submission" date="2018-05" db="EMBL/GenBank/DDBJ databases">
        <title>Genomic Encyclopedia of Type Strains, Phase IV (KMG-IV): sequencing the most valuable type-strain genomes for metagenomic binning, comparative biology and taxonomic classification.</title>
        <authorList>
            <person name="Goeker M."/>
        </authorList>
    </citation>
    <scope>NUCLEOTIDE SEQUENCE [LARGE SCALE GENOMIC DNA]</scope>
    <source>
        <strain evidence="11 12">DSM 6462</strain>
    </source>
</reference>
<sequence length="428" mass="46353">MKLIKSLLLGSAAGFAAVAGAQAADLPMTKAAPVDYVRVCSVHGAGFFYIPGSDTCIKLAGRVRAEFMYQQPLNNGAGEGRYRDATGFRGRGQLDVDARTSSEWGVVRAYFRFQLTRDSGAFRASYDGPQGSTTNSNLDKAFIQFAGITAGVAQSFFDFYASAANFASAPGTSMGSDNGNTQLLAYTATFGQGFSATIAIEDRNQRNVGGNYYDVAGERMPDVVAALRVDQGWGSAQLSGALRQLNSGALYGYNNSSRVDTEWGYAIQAGVKINLPALAAGDALWLQAAYADGGLNYLGITGPTLGTYTSAYIPTADAVLVNGQIEKTKGWNVLGNLIHYWTPSLRSTLFGSFWQIDYGSTVTNNTVFRDYKIYQAGSALIWSPVKAMDIGVEVLYAKFDPSRRWNDEVYQKGSEDQWQGRVRFQRDF</sequence>
<keyword evidence="8 10" id="KW-0472">Membrane</keyword>
<dbReference type="AlphaFoldDB" id="A0A2V3UGY1"/>
<evidence type="ECO:0000256" key="2">
    <source>
        <dbReference type="ARBA" id="ARBA00022448"/>
    </source>
</evidence>
<evidence type="ECO:0000256" key="1">
    <source>
        <dbReference type="ARBA" id="ARBA00009521"/>
    </source>
</evidence>
<proteinExistence type="inferred from homology"/>
<keyword evidence="7 10" id="KW-0626">Porin</keyword>
<evidence type="ECO:0000256" key="8">
    <source>
        <dbReference type="ARBA" id="ARBA00023136"/>
    </source>
</evidence>
<evidence type="ECO:0000256" key="4">
    <source>
        <dbReference type="ARBA" id="ARBA00022692"/>
    </source>
</evidence>
<comment type="similarity">
    <text evidence="1 10">Belongs to the alphaproteobacteria porin family.</text>
</comment>
<dbReference type="RefSeq" id="WP_110372593.1">
    <property type="nucleotide sequence ID" value="NZ_CAKNFM010000006.1"/>
</dbReference>
<keyword evidence="5 10" id="KW-0732">Signal</keyword>
<dbReference type="SUPFAM" id="SSF56935">
    <property type="entry name" value="Porins"/>
    <property type="match status" value="1"/>
</dbReference>
<keyword evidence="4 10" id="KW-0812">Transmembrane</keyword>
<name>A0A2V3UGY1_9HYPH</name>
<dbReference type="InterPro" id="IPR003684">
    <property type="entry name" value="Porin_alphabac"/>
</dbReference>
<dbReference type="GO" id="GO:0046930">
    <property type="term" value="C:pore complex"/>
    <property type="evidence" value="ECO:0007669"/>
    <property type="project" value="UniProtKB-KW"/>
</dbReference>
<evidence type="ECO:0000256" key="3">
    <source>
        <dbReference type="ARBA" id="ARBA00022452"/>
    </source>
</evidence>
<evidence type="ECO:0000256" key="9">
    <source>
        <dbReference type="ARBA" id="ARBA00023237"/>
    </source>
</evidence>
<feature type="chain" id="PRO_5041472280" description="Porin" evidence="10">
    <location>
        <begin position="24"/>
        <end position="428"/>
    </location>
</feature>